<evidence type="ECO:0000256" key="5">
    <source>
        <dbReference type="ARBA" id="ARBA00022840"/>
    </source>
</evidence>
<dbReference type="SMART" id="SM00487">
    <property type="entry name" value="DEXDc"/>
    <property type="match status" value="1"/>
</dbReference>
<feature type="domain" description="Helicase ATP-binding" evidence="10">
    <location>
        <begin position="33"/>
        <end position="231"/>
    </location>
</feature>
<evidence type="ECO:0000256" key="1">
    <source>
        <dbReference type="ARBA" id="ARBA00022741"/>
    </source>
</evidence>
<dbReference type="InterPro" id="IPR011545">
    <property type="entry name" value="DEAD/DEAH_box_helicase_dom"/>
</dbReference>
<dbReference type="PANTHER" id="PTHR47962">
    <property type="entry name" value="ATP-DEPENDENT HELICASE LHR-RELATED-RELATED"/>
    <property type="match status" value="1"/>
</dbReference>
<dbReference type="InterPro" id="IPR014001">
    <property type="entry name" value="Helicase_ATP-bd"/>
</dbReference>
<evidence type="ECO:0000256" key="2">
    <source>
        <dbReference type="ARBA" id="ARBA00022763"/>
    </source>
</evidence>
<feature type="region of interest" description="Disordered" evidence="9">
    <location>
        <begin position="1258"/>
        <end position="1281"/>
    </location>
</feature>
<feature type="domain" description="Helicase C-terminal" evidence="11">
    <location>
        <begin position="303"/>
        <end position="453"/>
    </location>
</feature>
<evidence type="ECO:0000256" key="6">
    <source>
        <dbReference type="ARBA" id="ARBA00023125"/>
    </source>
</evidence>
<proteinExistence type="predicted"/>
<dbReference type="InterPro" id="IPR027417">
    <property type="entry name" value="P-loop_NTPase"/>
</dbReference>
<evidence type="ECO:0000256" key="4">
    <source>
        <dbReference type="ARBA" id="ARBA00022806"/>
    </source>
</evidence>
<evidence type="ECO:0000256" key="8">
    <source>
        <dbReference type="ARBA" id="ARBA00023235"/>
    </source>
</evidence>
<evidence type="ECO:0000256" key="3">
    <source>
        <dbReference type="ARBA" id="ARBA00022801"/>
    </source>
</evidence>
<evidence type="ECO:0000313" key="13">
    <source>
        <dbReference type="Proteomes" id="UP001139031"/>
    </source>
</evidence>
<feature type="compositionally biased region" description="Basic and acidic residues" evidence="9">
    <location>
        <begin position="265"/>
        <end position="275"/>
    </location>
</feature>
<dbReference type="InterPro" id="IPR013701">
    <property type="entry name" value="Lhr-like_DEAD/DEAH_assoc"/>
</dbReference>
<dbReference type="SUPFAM" id="SSF52540">
    <property type="entry name" value="P-loop containing nucleoside triphosphate hydrolases"/>
    <property type="match status" value="1"/>
</dbReference>
<dbReference type="GO" id="GO:0004386">
    <property type="term" value="F:helicase activity"/>
    <property type="evidence" value="ECO:0007669"/>
    <property type="project" value="UniProtKB-KW"/>
</dbReference>
<dbReference type="SMART" id="SM00490">
    <property type="entry name" value="HELICc"/>
    <property type="match status" value="1"/>
</dbReference>
<dbReference type="Gene3D" id="3.40.50.300">
    <property type="entry name" value="P-loop containing nucleotide triphosphate hydrolases"/>
    <property type="match status" value="2"/>
</dbReference>
<gene>
    <name evidence="12" type="ORF">K7C98_35190</name>
</gene>
<dbReference type="InterPro" id="IPR055369">
    <property type="entry name" value="WH2_Lhr"/>
</dbReference>
<dbReference type="Pfam" id="PF23234">
    <property type="entry name" value="WHD_4th_Lhr"/>
    <property type="match status" value="1"/>
</dbReference>
<dbReference type="InterPro" id="IPR001650">
    <property type="entry name" value="Helicase_C-like"/>
</dbReference>
<accession>A0ABS7U1V9</accession>
<dbReference type="Pfam" id="PF08494">
    <property type="entry name" value="DEAD_assoc"/>
    <property type="match status" value="1"/>
</dbReference>
<sequence>MSPRDPLSLFHPPTRRWFADAFGAPTAAQAAAWPEIAAGRSTLLLAPTGSGKTLAAFLAAIDRLMFAPEPAAERRCRVIYVSPLKALAADVERNLQRPLAGIAAVAEQAGAAFRRPTIGVRSGDTTQAERAQLRRAPPDIYITTPESLYLLLTSSARDGLLGVESVIVDEIHAVAATKRGAHLFLTLERLCALRRRHDPSAAPLQRIGLSATQRPLEEVARLLGGGAVDAAGEWQPRPVTIAAPPGRKAWELTIEVPADESPEGQARESMSERTAAKSRRKTGKARASAGLAPAGGKSVWPSIVPRLVERIRAHRSTMIFCNNRRLAERLATAINDHAQAEIALAHHGAVARDRRQIIEARLKAGELPAIVATSSLELGIDVGAVELVIQIESPPSVSAGIQRIGRAGHQVGAVSRGVLVPKFRGDLLACAAAAPRIAAGEVEPIAYPRSPLDVLAQQVVASVAMDATTVEALHAEVRGAAPFADLSRETLEGVLDMLSGRYPSDEFAELKPRITWDRDSGRLTARAGSRTLAVVSGGTIPDRGLYGVFLKGEPGAAMRRVGELDEEMVFESRVGEVFLLGASSWRIEDITPDRVIVSPAPGEPGKMPFWRGDTAGRPAEFGRAIGRLARELAEATPAAARRKLTREHFLDERATDDLLNYVHAQRAATGEVPSDQAIVVERWRDEVGDWRVCVLSPFGARVHAPWATAALARLREARGEQVEGLWADDGMVFRFPDAEAAPDMAALLLAPEVIEDLVVQQLGQTAVFAARFRENAARALLLPRRFPGRRAPLWAQRKRAADLLGVAGRFGSFPIVLETFRECLREVFDLPALRELLRQIHSRELRVVSVDSERPSPFAGSLLFGYVGNFMYEGDAPLAERRAQALAIDTGQLRALLGETSLRELLDAEAIGEVERGLQRLTRPATSVDGLHDLLIAIGDLSREECAARCAPPDAAGEWLGELVAARRVFAVKNMSGGTGRFAAVEDAGRLAGALGVALPDTIPAALRAEVADPLGDLVRRHARTHGPFTTAAVAARLGIGTGPIEHVLQRMAAEGRAVAGEFTPGGTGAEWCDPEVLRQIKRRSLARLRQAVEPAAQPVYARFLARWQHLQPRLRGREALLTVVGQLQGAPLLASALETEILPARLVDYRAGDLDALCAAGEVAWLGVAAVGAGDGRIALYLADQMDMLRRPGEEVPGELPAKIRAALRERGALFFSDLAPLVGGFEPDLLQALWDMVWAGEVSNDTLTALRKLVHGSASDRRRAPPPHSPFRARRLGPPGSEGRWSLVWPPRHVRKDMPEGAGSVGAHETRRRHALAQALLERHGIVTREAVQAEEIAGGFSAVYEVLKAMEEAGKVRRGYFVDGLGAAQFAVPGAEDRLRALRDPPAEPEAIVLASTDPANPYGAALPWPEHAGTRVGRAAGTFVVLVDGALAAHVGKEARSVVMFAPADEPERTRVAEAVARALTGLLSPIRRTLLVGQVDGAPAQESSWLPLFERAGFAGTSQGLFARWSGGEG</sequence>
<evidence type="ECO:0000256" key="7">
    <source>
        <dbReference type="ARBA" id="ARBA00023204"/>
    </source>
</evidence>
<dbReference type="Pfam" id="PF00271">
    <property type="entry name" value="Helicase_C"/>
    <property type="match status" value="1"/>
</dbReference>
<keyword evidence="3" id="KW-0378">Hydrolase</keyword>
<evidence type="ECO:0000259" key="11">
    <source>
        <dbReference type="PROSITE" id="PS51194"/>
    </source>
</evidence>
<dbReference type="EMBL" id="JAIRAU010000048">
    <property type="protein sequence ID" value="MBZ5714508.1"/>
    <property type="molecule type" value="Genomic_DNA"/>
</dbReference>
<keyword evidence="2" id="KW-0227">DNA damage</keyword>
<keyword evidence="4 12" id="KW-0347">Helicase</keyword>
<dbReference type="InterPro" id="IPR052511">
    <property type="entry name" value="ATP-dep_Helicase"/>
</dbReference>
<evidence type="ECO:0000259" key="10">
    <source>
        <dbReference type="PROSITE" id="PS51192"/>
    </source>
</evidence>
<organism evidence="12 13">
    <name type="scientific">Nannocystis pusilla</name>
    <dbReference type="NCBI Taxonomy" id="889268"/>
    <lineage>
        <taxon>Bacteria</taxon>
        <taxon>Pseudomonadati</taxon>
        <taxon>Myxococcota</taxon>
        <taxon>Polyangia</taxon>
        <taxon>Nannocystales</taxon>
        <taxon>Nannocystaceae</taxon>
        <taxon>Nannocystis</taxon>
    </lineage>
</organism>
<dbReference type="Pfam" id="PF23235">
    <property type="entry name" value="WHD_3rd_Lhr"/>
    <property type="match status" value="1"/>
</dbReference>
<dbReference type="RefSeq" id="WP_224196242.1">
    <property type="nucleotide sequence ID" value="NZ_JAIRAU010000048.1"/>
</dbReference>
<protein>
    <submittedName>
        <fullName evidence="12">DEAD/DEAH box helicase</fullName>
    </submittedName>
</protein>
<dbReference type="Pfam" id="PF23236">
    <property type="entry name" value="WHD_2nd_Lhr"/>
    <property type="match status" value="1"/>
</dbReference>
<comment type="caution">
    <text evidence="12">The sequence shown here is derived from an EMBL/GenBank/DDBJ whole genome shotgun (WGS) entry which is preliminary data.</text>
</comment>
<keyword evidence="13" id="KW-1185">Reference proteome</keyword>
<dbReference type="PROSITE" id="PS51192">
    <property type="entry name" value="HELICASE_ATP_BIND_1"/>
    <property type="match status" value="1"/>
</dbReference>
<dbReference type="Pfam" id="PF00270">
    <property type="entry name" value="DEAD"/>
    <property type="match status" value="1"/>
</dbReference>
<keyword evidence="7" id="KW-0234">DNA repair</keyword>
<keyword evidence="6" id="KW-0238">DNA-binding</keyword>
<dbReference type="PANTHER" id="PTHR47962:SF5">
    <property type="entry name" value="ATP-DEPENDENT HELICASE LHR-RELATED"/>
    <property type="match status" value="1"/>
</dbReference>
<dbReference type="InterPro" id="IPR045628">
    <property type="entry name" value="Lhr_WH_dom"/>
</dbReference>
<name>A0ABS7U1V9_9BACT</name>
<evidence type="ECO:0000313" key="12">
    <source>
        <dbReference type="EMBL" id="MBZ5714508.1"/>
    </source>
</evidence>
<dbReference type="InterPro" id="IPR055368">
    <property type="entry name" value="WH3_Lhr"/>
</dbReference>
<evidence type="ECO:0000256" key="9">
    <source>
        <dbReference type="SAM" id="MobiDB-lite"/>
    </source>
</evidence>
<feature type="region of interest" description="Disordered" evidence="9">
    <location>
        <begin position="257"/>
        <end position="295"/>
    </location>
</feature>
<keyword evidence="5" id="KW-0067">ATP-binding</keyword>
<keyword evidence="1" id="KW-0547">Nucleotide-binding</keyword>
<dbReference type="Pfam" id="PF19306">
    <property type="entry name" value="WHD_Lhr"/>
    <property type="match status" value="1"/>
</dbReference>
<dbReference type="InterPro" id="IPR055367">
    <property type="entry name" value="WH4_Lhr"/>
</dbReference>
<reference evidence="12" key="1">
    <citation type="submission" date="2021-08" db="EMBL/GenBank/DDBJ databases">
        <authorList>
            <person name="Stevens D.C."/>
        </authorList>
    </citation>
    <scope>NUCLEOTIDE SEQUENCE</scope>
    <source>
        <strain evidence="12">DSM 53165</strain>
    </source>
</reference>
<dbReference type="PROSITE" id="PS51194">
    <property type="entry name" value="HELICASE_CTER"/>
    <property type="match status" value="1"/>
</dbReference>
<dbReference type="Proteomes" id="UP001139031">
    <property type="component" value="Unassembled WGS sequence"/>
</dbReference>
<keyword evidence="8" id="KW-0413">Isomerase</keyword>